<name>A0A7W7QEU9_9PSEU</name>
<evidence type="ECO:0000256" key="10">
    <source>
        <dbReference type="PIRSR" id="PIRSR000445-2"/>
    </source>
</evidence>
<dbReference type="GO" id="GO:0008883">
    <property type="term" value="F:glutamyl-tRNA reductase activity"/>
    <property type="evidence" value="ECO:0007669"/>
    <property type="project" value="UniProtKB-UniRule"/>
</dbReference>
<keyword evidence="4 8" id="KW-0521">NADP</keyword>
<dbReference type="UniPathway" id="UPA00251">
    <property type="reaction ID" value="UER00316"/>
</dbReference>
<dbReference type="PANTHER" id="PTHR43013">
    <property type="entry name" value="GLUTAMYL-TRNA REDUCTASE"/>
    <property type="match status" value="1"/>
</dbReference>
<evidence type="ECO:0000259" key="15">
    <source>
        <dbReference type="Pfam" id="PF00745"/>
    </source>
</evidence>
<comment type="function">
    <text evidence="8">Catalyzes the NADPH-dependent reduction of glutamyl-tRNA(Glu) to glutamate 1-semialdehyde (GSA).</text>
</comment>
<dbReference type="PANTHER" id="PTHR43013:SF1">
    <property type="entry name" value="GLUTAMYL-TRNA REDUCTASE"/>
    <property type="match status" value="1"/>
</dbReference>
<dbReference type="InterPro" id="IPR018214">
    <property type="entry name" value="GluRdtase_CS"/>
</dbReference>
<keyword evidence="5 8" id="KW-0560">Oxidoreductase</keyword>
<feature type="binding site" evidence="8 10">
    <location>
        <begin position="49"/>
        <end position="52"/>
    </location>
    <ligand>
        <name>substrate</name>
    </ligand>
</feature>
<dbReference type="GO" id="GO:0019353">
    <property type="term" value="P:protoporphyrinogen IX biosynthetic process from glutamate"/>
    <property type="evidence" value="ECO:0007669"/>
    <property type="project" value="TreeGrafter"/>
</dbReference>
<dbReference type="InterPro" id="IPR036291">
    <property type="entry name" value="NAD(P)-bd_dom_sf"/>
</dbReference>
<dbReference type="HAMAP" id="MF_00087">
    <property type="entry name" value="Glu_tRNA_reductase"/>
    <property type="match status" value="1"/>
</dbReference>
<dbReference type="Gene3D" id="3.40.50.720">
    <property type="entry name" value="NAD(P)-binding Rossmann-like Domain"/>
    <property type="match status" value="1"/>
</dbReference>
<dbReference type="AlphaFoldDB" id="A0A7W7QEU9"/>
<comment type="catalytic activity">
    <reaction evidence="7 8 13">
        <text>(S)-4-amino-5-oxopentanoate + tRNA(Glu) + NADP(+) = L-glutamyl-tRNA(Glu) + NADPH + H(+)</text>
        <dbReference type="Rhea" id="RHEA:12344"/>
        <dbReference type="Rhea" id="RHEA-COMP:9663"/>
        <dbReference type="Rhea" id="RHEA-COMP:9680"/>
        <dbReference type="ChEBI" id="CHEBI:15378"/>
        <dbReference type="ChEBI" id="CHEBI:57501"/>
        <dbReference type="ChEBI" id="CHEBI:57783"/>
        <dbReference type="ChEBI" id="CHEBI:58349"/>
        <dbReference type="ChEBI" id="CHEBI:78442"/>
        <dbReference type="ChEBI" id="CHEBI:78520"/>
        <dbReference type="EC" id="1.2.1.70"/>
    </reaction>
</comment>
<feature type="binding site" evidence="8 11">
    <location>
        <begin position="189"/>
        <end position="194"/>
    </location>
    <ligand>
        <name>NADP(+)</name>
        <dbReference type="ChEBI" id="CHEBI:58349"/>
    </ligand>
</feature>
<dbReference type="Pfam" id="PF05201">
    <property type="entry name" value="GlutR_N"/>
    <property type="match status" value="1"/>
</dbReference>
<reference evidence="18 19" key="1">
    <citation type="submission" date="2020-08" db="EMBL/GenBank/DDBJ databases">
        <title>Genomic Encyclopedia of Type Strains, Phase III (KMG-III): the genomes of soil and plant-associated and newly described type strains.</title>
        <authorList>
            <person name="Whitman W."/>
        </authorList>
    </citation>
    <scope>NUCLEOTIDE SEQUENCE [LARGE SCALE GENOMIC DNA]</scope>
    <source>
        <strain evidence="18 19">CECT 8960</strain>
    </source>
</reference>
<dbReference type="InterPro" id="IPR015896">
    <property type="entry name" value="4pyrrol_synth_GluRdtase_dimer"/>
</dbReference>
<keyword evidence="6 8" id="KW-0627">Porphyrin biosynthesis</keyword>
<evidence type="ECO:0000256" key="11">
    <source>
        <dbReference type="PIRSR" id="PIRSR000445-3"/>
    </source>
</evidence>
<dbReference type="EC" id="1.2.1.70" evidence="3 8"/>
<evidence type="ECO:0000259" key="16">
    <source>
        <dbReference type="Pfam" id="PF01488"/>
    </source>
</evidence>
<evidence type="ECO:0000313" key="19">
    <source>
        <dbReference type="Proteomes" id="UP000520767"/>
    </source>
</evidence>
<dbReference type="FunFam" id="3.30.460.30:FF:000001">
    <property type="entry name" value="Glutamyl-tRNA reductase"/>
    <property type="match status" value="1"/>
</dbReference>
<comment type="similarity">
    <text evidence="2 8 13">Belongs to the glutamyl-tRNA reductase family.</text>
</comment>
<dbReference type="InterPro" id="IPR000343">
    <property type="entry name" value="4pyrrol_synth_GluRdtase"/>
</dbReference>
<dbReference type="Pfam" id="PF01488">
    <property type="entry name" value="Shikimate_DH"/>
    <property type="match status" value="1"/>
</dbReference>
<feature type="region of interest" description="Disordered" evidence="14">
    <location>
        <begin position="443"/>
        <end position="511"/>
    </location>
</feature>
<dbReference type="InterPro" id="IPR036453">
    <property type="entry name" value="GluRdtase_dimer_dom_sf"/>
</dbReference>
<evidence type="ECO:0000256" key="4">
    <source>
        <dbReference type="ARBA" id="ARBA00022857"/>
    </source>
</evidence>
<evidence type="ECO:0000256" key="14">
    <source>
        <dbReference type="SAM" id="MobiDB-lite"/>
    </source>
</evidence>
<gene>
    <name evidence="8" type="primary">hemA</name>
    <name evidence="18" type="ORF">FHR82_008102</name>
</gene>
<dbReference type="Pfam" id="PF00745">
    <property type="entry name" value="GlutR_dimer"/>
    <property type="match status" value="1"/>
</dbReference>
<evidence type="ECO:0000256" key="5">
    <source>
        <dbReference type="ARBA" id="ARBA00023002"/>
    </source>
</evidence>
<accession>A0A7W7QEU9</accession>
<evidence type="ECO:0000256" key="3">
    <source>
        <dbReference type="ARBA" id="ARBA00012970"/>
    </source>
</evidence>
<dbReference type="InterPro" id="IPR006151">
    <property type="entry name" value="Shikm_DH/Glu-tRNA_Rdtase"/>
</dbReference>
<feature type="binding site" evidence="8 10">
    <location>
        <position position="109"/>
    </location>
    <ligand>
        <name>substrate</name>
    </ligand>
</feature>
<dbReference type="NCBIfam" id="TIGR01035">
    <property type="entry name" value="hemA"/>
    <property type="match status" value="1"/>
</dbReference>
<dbReference type="SUPFAM" id="SSF51735">
    <property type="entry name" value="NAD(P)-binding Rossmann-fold domains"/>
    <property type="match status" value="1"/>
</dbReference>
<feature type="active site" description="Nucleophile" evidence="8 9">
    <location>
        <position position="50"/>
    </location>
</feature>
<feature type="binding site" evidence="8 10">
    <location>
        <position position="120"/>
    </location>
    <ligand>
        <name>substrate</name>
    </ligand>
</feature>
<proteinExistence type="inferred from homology"/>
<dbReference type="Gene3D" id="3.30.460.30">
    <property type="entry name" value="Glutamyl-tRNA reductase, N-terminal domain"/>
    <property type="match status" value="1"/>
</dbReference>
<comment type="subunit">
    <text evidence="8">Homodimer.</text>
</comment>
<feature type="site" description="Important for activity" evidence="8 12">
    <location>
        <position position="99"/>
    </location>
</feature>
<protein>
    <recommendedName>
        <fullName evidence="3 8">Glutamyl-tRNA reductase</fullName>
        <shortName evidence="8">GluTR</shortName>
        <ecNumber evidence="3 8">1.2.1.70</ecNumber>
    </recommendedName>
</protein>
<evidence type="ECO:0000256" key="2">
    <source>
        <dbReference type="ARBA" id="ARBA00005916"/>
    </source>
</evidence>
<keyword evidence="19" id="KW-1185">Reference proteome</keyword>
<evidence type="ECO:0000256" key="12">
    <source>
        <dbReference type="PIRSR" id="PIRSR000445-4"/>
    </source>
</evidence>
<dbReference type="SUPFAM" id="SSF69742">
    <property type="entry name" value="Glutamyl tRNA-reductase catalytic, N-terminal domain"/>
    <property type="match status" value="1"/>
</dbReference>
<sequence>MSVLAVGVSHRSADVRVLERATVPASEVPKVLDELMRCENVVEATLVTTCNRVEVYTVVQAFHAGLADVVGVLGRHSGLDVAELYEHLYVHYAAAAAEHLFQVSAGLDSMVVGEAQILGQVRNAYNSAREAGTAGRTLHELFQRALRVGKRVHAETGLDAAGGSVVSEALADADRVLGGLAGRRALIVGAGSMGGLSAAALRRAGIGEIVIANRTVGTGARLAELQLEQGTPARAVGLADLPAHIAEADVVVACTGAAGTVIDATMVGARVRPLVVCDLGLPRDVAPDMADLHDVTIVDLESLQRRLAESPSGLDTRRAATIVADEVAAYLATQRSAEVTPTVTALRKRAAEVVDAELLRLNSRLELDPATRAEVAQTVRRVVDKLLHTPTVRVKELASGPNGVEYAEALRELFGLDPATPAALVAKTAATVNPASVNPVMAATPSESPIRTAGGPPMSTLPAGTDSSGAANAPVDNSAAQARANGPFVRQGGRPVSTLAQGADTTGGEAR</sequence>
<dbReference type="Proteomes" id="UP000520767">
    <property type="component" value="Unassembled WGS sequence"/>
</dbReference>
<evidence type="ECO:0000256" key="8">
    <source>
        <dbReference type="HAMAP-Rule" id="MF_00087"/>
    </source>
</evidence>
<feature type="binding site" evidence="8 10">
    <location>
        <begin position="114"/>
        <end position="116"/>
    </location>
    <ligand>
        <name>substrate</name>
    </ligand>
</feature>
<dbReference type="NCBIfam" id="NF000744">
    <property type="entry name" value="PRK00045.1-3"/>
    <property type="match status" value="1"/>
</dbReference>
<dbReference type="SUPFAM" id="SSF69075">
    <property type="entry name" value="Glutamyl tRNA-reductase dimerization domain"/>
    <property type="match status" value="1"/>
</dbReference>
<dbReference type="GO" id="GO:0050661">
    <property type="term" value="F:NADP binding"/>
    <property type="evidence" value="ECO:0007669"/>
    <property type="project" value="InterPro"/>
</dbReference>
<evidence type="ECO:0000256" key="1">
    <source>
        <dbReference type="ARBA" id="ARBA00005059"/>
    </source>
</evidence>
<evidence type="ECO:0000256" key="6">
    <source>
        <dbReference type="ARBA" id="ARBA00023244"/>
    </source>
</evidence>
<dbReference type="InterPro" id="IPR036343">
    <property type="entry name" value="GluRdtase_N_sf"/>
</dbReference>
<comment type="pathway">
    <text evidence="1 8 13">Porphyrin-containing compound metabolism; protoporphyrin-IX biosynthesis; 5-aminolevulinate from L-glutamyl-tRNA(Glu): step 1/2.</text>
</comment>
<dbReference type="CDD" id="cd05213">
    <property type="entry name" value="NAD_bind_Glutamyl_tRNA_reduct"/>
    <property type="match status" value="1"/>
</dbReference>
<evidence type="ECO:0000256" key="13">
    <source>
        <dbReference type="RuleBase" id="RU000584"/>
    </source>
</evidence>
<evidence type="ECO:0000256" key="7">
    <source>
        <dbReference type="ARBA" id="ARBA00047464"/>
    </source>
</evidence>
<dbReference type="PROSITE" id="PS00747">
    <property type="entry name" value="GLUTR"/>
    <property type="match status" value="1"/>
</dbReference>
<comment type="domain">
    <text evidence="8">Possesses an unusual extended V-shaped dimeric structure with each monomer consisting of three distinct domains arranged along a curved 'spinal' alpha-helix. The N-terminal catalytic domain specifically recognizes the glutamate moiety of the substrate. The second domain is the NADPH-binding domain, and the third C-terminal domain is responsible for dimerization.</text>
</comment>
<evidence type="ECO:0000259" key="17">
    <source>
        <dbReference type="Pfam" id="PF05201"/>
    </source>
</evidence>
<dbReference type="InterPro" id="IPR015895">
    <property type="entry name" value="4pyrrol_synth_GluRdtase_N"/>
</dbReference>
<organism evidence="18 19">
    <name type="scientific">Actinophytocola algeriensis</name>
    <dbReference type="NCBI Taxonomy" id="1768010"/>
    <lineage>
        <taxon>Bacteria</taxon>
        <taxon>Bacillati</taxon>
        <taxon>Actinomycetota</taxon>
        <taxon>Actinomycetes</taxon>
        <taxon>Pseudonocardiales</taxon>
        <taxon>Pseudonocardiaceae</taxon>
    </lineage>
</organism>
<feature type="domain" description="Tetrapyrrole biosynthesis glutamyl-tRNA reductase dimerisation" evidence="15">
    <location>
        <begin position="319"/>
        <end position="416"/>
    </location>
</feature>
<evidence type="ECO:0000256" key="9">
    <source>
        <dbReference type="PIRSR" id="PIRSR000445-1"/>
    </source>
</evidence>
<comment type="caution">
    <text evidence="18">The sequence shown here is derived from an EMBL/GenBank/DDBJ whole genome shotgun (WGS) entry which is preliminary data.</text>
</comment>
<feature type="domain" description="Quinate/shikimate 5-dehydrogenase/glutamyl-tRNA reductase" evidence="16">
    <location>
        <begin position="173"/>
        <end position="304"/>
    </location>
</feature>
<feature type="domain" description="Glutamyl-tRNA reductase N-terminal" evidence="17">
    <location>
        <begin position="6"/>
        <end position="156"/>
    </location>
</feature>
<comment type="miscellaneous">
    <text evidence="8">During catalysis, the active site Cys acts as a nucleophile attacking the alpha-carbonyl group of tRNA-bound glutamate with the formation of a thioester intermediate between enzyme and glutamate, and the concomitant release of tRNA(Glu). The thioester intermediate is finally reduced by direct hydride transfer from NADPH, to form the product GSA.</text>
</comment>
<evidence type="ECO:0000313" key="18">
    <source>
        <dbReference type="EMBL" id="MBB4911831.1"/>
    </source>
</evidence>
<dbReference type="EMBL" id="JACHJQ010000011">
    <property type="protein sequence ID" value="MBB4911831.1"/>
    <property type="molecule type" value="Genomic_DNA"/>
</dbReference>
<dbReference type="PIRSF" id="PIRSF000445">
    <property type="entry name" value="4pyrrol_synth_GluRdtase"/>
    <property type="match status" value="1"/>
</dbReference>